<evidence type="ECO:0000259" key="8">
    <source>
        <dbReference type="PROSITE" id="PS51900"/>
    </source>
</evidence>
<proteinExistence type="inferred from homology"/>
<feature type="domain" description="Tyr recombinase" evidence="7">
    <location>
        <begin position="224"/>
        <end position="420"/>
    </location>
</feature>
<keyword evidence="2" id="KW-0229">DNA integration</keyword>
<dbReference type="Gene3D" id="3.30.160.390">
    <property type="entry name" value="Integrase, DNA-binding domain"/>
    <property type="match status" value="1"/>
</dbReference>
<dbReference type="PROSITE" id="PS51900">
    <property type="entry name" value="CB"/>
    <property type="match status" value="1"/>
</dbReference>
<dbReference type="Proteomes" id="UP001184614">
    <property type="component" value="Unassembled WGS sequence"/>
</dbReference>
<organism evidence="9 10">
    <name type="scientific">Brucella pseudogrignonensis</name>
    <dbReference type="NCBI Taxonomy" id="419475"/>
    <lineage>
        <taxon>Bacteria</taxon>
        <taxon>Pseudomonadati</taxon>
        <taxon>Pseudomonadota</taxon>
        <taxon>Alphaproteobacteria</taxon>
        <taxon>Hyphomicrobiales</taxon>
        <taxon>Brucellaceae</taxon>
        <taxon>Brucella/Ochrobactrum group</taxon>
        <taxon>Brucella</taxon>
    </lineage>
</organism>
<feature type="region of interest" description="Disordered" evidence="6">
    <location>
        <begin position="98"/>
        <end position="123"/>
    </location>
</feature>
<dbReference type="InterPro" id="IPR011010">
    <property type="entry name" value="DNA_brk_join_enz"/>
</dbReference>
<keyword evidence="3 5" id="KW-0238">DNA-binding</keyword>
<evidence type="ECO:0000256" key="2">
    <source>
        <dbReference type="ARBA" id="ARBA00022908"/>
    </source>
</evidence>
<dbReference type="InterPro" id="IPR044068">
    <property type="entry name" value="CB"/>
</dbReference>
<dbReference type="EMBL" id="JAVDQT010000001">
    <property type="protein sequence ID" value="MDR6431242.1"/>
    <property type="molecule type" value="Genomic_DNA"/>
</dbReference>
<comment type="similarity">
    <text evidence="1">Belongs to the 'phage' integrase family.</text>
</comment>
<dbReference type="RefSeq" id="WP_310010440.1">
    <property type="nucleotide sequence ID" value="NZ_JAVDQT010000001.1"/>
</dbReference>
<dbReference type="Pfam" id="PF00589">
    <property type="entry name" value="Phage_integrase"/>
    <property type="match status" value="1"/>
</dbReference>
<dbReference type="CDD" id="cd00801">
    <property type="entry name" value="INT_P4_C"/>
    <property type="match status" value="1"/>
</dbReference>
<evidence type="ECO:0000256" key="1">
    <source>
        <dbReference type="ARBA" id="ARBA00008857"/>
    </source>
</evidence>
<evidence type="ECO:0000256" key="3">
    <source>
        <dbReference type="ARBA" id="ARBA00023125"/>
    </source>
</evidence>
<evidence type="ECO:0000313" key="9">
    <source>
        <dbReference type="EMBL" id="MDR6431242.1"/>
    </source>
</evidence>
<dbReference type="Pfam" id="PF22022">
    <property type="entry name" value="Phage_int_M"/>
    <property type="match status" value="1"/>
</dbReference>
<evidence type="ECO:0000256" key="5">
    <source>
        <dbReference type="PROSITE-ProRule" id="PRU01248"/>
    </source>
</evidence>
<dbReference type="InterPro" id="IPR053876">
    <property type="entry name" value="Phage_int_M"/>
</dbReference>
<keyword evidence="4" id="KW-0233">DNA recombination</keyword>
<dbReference type="InterPro" id="IPR013762">
    <property type="entry name" value="Integrase-like_cat_sf"/>
</dbReference>
<name>A0ABU1M5F3_9HYPH</name>
<dbReference type="Pfam" id="PF13356">
    <property type="entry name" value="Arm-DNA-bind_3"/>
    <property type="match status" value="1"/>
</dbReference>
<dbReference type="InterPro" id="IPR025166">
    <property type="entry name" value="Integrase_DNA_bind_dom"/>
</dbReference>
<evidence type="ECO:0000259" key="7">
    <source>
        <dbReference type="PROSITE" id="PS51898"/>
    </source>
</evidence>
<dbReference type="SUPFAM" id="SSF56349">
    <property type="entry name" value="DNA breaking-rejoining enzymes"/>
    <property type="match status" value="1"/>
</dbReference>
<dbReference type="PANTHER" id="PTHR30629:SF2">
    <property type="entry name" value="PROPHAGE INTEGRASE INTS-RELATED"/>
    <property type="match status" value="1"/>
</dbReference>
<dbReference type="Gene3D" id="1.10.150.130">
    <property type="match status" value="1"/>
</dbReference>
<feature type="compositionally biased region" description="Basic and acidic residues" evidence="6">
    <location>
        <begin position="109"/>
        <end position="118"/>
    </location>
</feature>
<comment type="caution">
    <text evidence="9">The sequence shown here is derived from an EMBL/GenBank/DDBJ whole genome shotgun (WGS) entry which is preliminary data.</text>
</comment>
<dbReference type="InterPro" id="IPR050808">
    <property type="entry name" value="Phage_Integrase"/>
</dbReference>
<dbReference type="InterPro" id="IPR038488">
    <property type="entry name" value="Integrase_DNA-bd_sf"/>
</dbReference>
<evidence type="ECO:0000256" key="6">
    <source>
        <dbReference type="SAM" id="MobiDB-lite"/>
    </source>
</evidence>
<protein>
    <submittedName>
        <fullName evidence="9">Integrase</fullName>
    </submittedName>
</protein>
<gene>
    <name evidence="9" type="ORF">J2782_000947</name>
</gene>
<feature type="domain" description="Core-binding (CB)" evidence="8">
    <location>
        <begin position="123"/>
        <end position="203"/>
    </location>
</feature>
<accession>A0ABU1M5F3</accession>
<evidence type="ECO:0000256" key="4">
    <source>
        <dbReference type="ARBA" id="ARBA00023172"/>
    </source>
</evidence>
<dbReference type="InterPro" id="IPR002104">
    <property type="entry name" value="Integrase_catalytic"/>
</dbReference>
<keyword evidence="10" id="KW-1185">Reference proteome</keyword>
<dbReference type="InterPro" id="IPR010998">
    <property type="entry name" value="Integrase_recombinase_N"/>
</dbReference>
<reference evidence="9 10" key="1">
    <citation type="submission" date="2023-07" db="EMBL/GenBank/DDBJ databases">
        <title>Sorghum-associated microbial communities from plants grown in Nebraska, USA.</title>
        <authorList>
            <person name="Schachtman D."/>
        </authorList>
    </citation>
    <scope>NUCLEOTIDE SEQUENCE [LARGE SCALE GENOMIC DNA]</scope>
    <source>
        <strain evidence="9 10">DS1730</strain>
    </source>
</reference>
<sequence>MSKAVLTIKFIEAVKPNPKGRVEIPDAGLPGMYLIVQSSGAKAWAYRYRYDGKPKKLTVGSVLMKREAGEVDGDLPFGIPMTLAEARRATRRAMQMVAEGLDPSANKKQTKDRQKAEPQDETNTVEYHGKEFIKRYAKPNNRSWAEKERQFTAEINPVWGSKDVSTISKRNVIELMDAIVDRGSPVTANRVLATLKTFFGWLVERDIIPASPTVSIKKPSAEKSRDRILTDEELRRVWNEAAKFEYPFGSFWQILLLTGQRRNEVAGMQADELTLDGLKPEWIIPADRTKNGKPHVVALSNSVVEIIKSLPETGKSGLLFSTTGETSISGFSRSKGRLDDALTAKMKKEVIEAGGDPESVALTPWTLHDLRRTMASGMARIGISLPVIERCLNHVSGSFGGIVGVYQRHEYRDETRAAFDAWANLVDNIVHERGGANVIPMKKPN</sequence>
<dbReference type="Gene3D" id="1.10.443.10">
    <property type="entry name" value="Intergrase catalytic core"/>
    <property type="match status" value="1"/>
</dbReference>
<evidence type="ECO:0000313" key="10">
    <source>
        <dbReference type="Proteomes" id="UP001184614"/>
    </source>
</evidence>
<dbReference type="PROSITE" id="PS51898">
    <property type="entry name" value="TYR_RECOMBINASE"/>
    <property type="match status" value="1"/>
</dbReference>
<dbReference type="PANTHER" id="PTHR30629">
    <property type="entry name" value="PROPHAGE INTEGRASE"/>
    <property type="match status" value="1"/>
</dbReference>